<dbReference type="PANTHER" id="PTHR33219:SF14">
    <property type="entry name" value="PROTEIN COFACTOR ASSEMBLY OF COMPLEX C SUBUNIT B CCB3, CHLOROPLASTIC-RELATED"/>
    <property type="match status" value="1"/>
</dbReference>
<keyword evidence="1" id="KW-1133">Transmembrane helix</keyword>
<keyword evidence="1" id="KW-0812">Transmembrane</keyword>
<dbReference type="EMBL" id="JABMIG020000166">
    <property type="protein sequence ID" value="KAL3787904.1"/>
    <property type="molecule type" value="Genomic_DNA"/>
</dbReference>
<comment type="caution">
    <text evidence="2">The sequence shown here is derived from an EMBL/GenBank/DDBJ whole genome shotgun (WGS) entry which is preliminary data.</text>
</comment>
<proteinExistence type="predicted"/>
<name>A0ABD3PJP6_9STRA</name>
<dbReference type="PANTHER" id="PTHR33219">
    <property type="entry name" value="YLMG HOMOLOG PROTEIN 2, CHLOROPLASTIC"/>
    <property type="match status" value="1"/>
</dbReference>
<dbReference type="InterPro" id="IPR003425">
    <property type="entry name" value="CCB3/YggT"/>
</dbReference>
<evidence type="ECO:0000313" key="3">
    <source>
        <dbReference type="Proteomes" id="UP001516023"/>
    </source>
</evidence>
<dbReference type="Proteomes" id="UP001516023">
    <property type="component" value="Unassembled WGS sequence"/>
</dbReference>
<dbReference type="Pfam" id="PF02325">
    <property type="entry name" value="CCB3_YggT"/>
    <property type="match status" value="1"/>
</dbReference>
<evidence type="ECO:0000256" key="1">
    <source>
        <dbReference type="SAM" id="Phobius"/>
    </source>
</evidence>
<feature type="transmembrane region" description="Helical" evidence="1">
    <location>
        <begin position="42"/>
        <end position="65"/>
    </location>
</feature>
<protein>
    <submittedName>
        <fullName evidence="2">Uncharacterized protein</fullName>
    </submittedName>
</protein>
<keyword evidence="3" id="KW-1185">Reference proteome</keyword>
<dbReference type="AlphaFoldDB" id="A0ABD3PJP6"/>
<keyword evidence="1" id="KW-0472">Membrane</keyword>
<reference evidence="2 3" key="1">
    <citation type="journal article" date="2020" name="G3 (Bethesda)">
        <title>Improved Reference Genome for Cyclotella cryptica CCMP332, a Model for Cell Wall Morphogenesis, Salinity Adaptation, and Lipid Production in Diatoms (Bacillariophyta).</title>
        <authorList>
            <person name="Roberts W.R."/>
            <person name="Downey K.M."/>
            <person name="Ruck E.C."/>
            <person name="Traller J.C."/>
            <person name="Alverson A.J."/>
        </authorList>
    </citation>
    <scope>NUCLEOTIDE SEQUENCE [LARGE SCALE GENOMIC DNA]</scope>
    <source>
        <strain evidence="2 3">CCMP332</strain>
    </source>
</reference>
<gene>
    <name evidence="2" type="ORF">HJC23_000146</name>
</gene>
<evidence type="ECO:0000313" key="2">
    <source>
        <dbReference type="EMBL" id="KAL3787904.1"/>
    </source>
</evidence>
<organism evidence="2 3">
    <name type="scientific">Cyclotella cryptica</name>
    <dbReference type="NCBI Taxonomy" id="29204"/>
    <lineage>
        <taxon>Eukaryota</taxon>
        <taxon>Sar</taxon>
        <taxon>Stramenopiles</taxon>
        <taxon>Ochrophyta</taxon>
        <taxon>Bacillariophyta</taxon>
        <taxon>Coscinodiscophyceae</taxon>
        <taxon>Thalassiosirophycidae</taxon>
        <taxon>Stephanodiscales</taxon>
        <taxon>Stephanodiscaceae</taxon>
        <taxon>Cyclotella</taxon>
    </lineage>
</organism>
<sequence>MLSVLCFLRPSVTPSDRVYSGSFASSETRPGDPVRSKNRLRVVMSTCTFLPTPCALIFYVIQPLLPIPSNMNRQSPLFLLLALLATSLHLTTASIFLPGASNVRSLADVGRSSPDVAFHRRRNIDRMMKQRALNGSGSEKPLAMAIPGNGVAEQVIVGGFGNFIAIYNSVITARILLSWFPQAQGIGFLQPVYQITDPYLNLFRGIIPPIFGLDFSPILAFVTLNLLQSSAVSLAADIPKEMREKLEKEKWGVVGRGRRRGFVSLMEESSPYFPAESVPYQLSPTNHSSRFQPSHQAFGGKIGTPAAALANDTPTPMAVNVPKTFAKNTTTAMDHFRLKLVLRWMNPTKLSKYLETTTDAPKRNGRMMLLKT</sequence>
<accession>A0ABD3PJP6</accession>
<feature type="transmembrane region" description="Helical" evidence="1">
    <location>
        <begin position="77"/>
        <end position="97"/>
    </location>
</feature>